<dbReference type="EC" id="3.6.1.23" evidence="2"/>
<accession>A0A433N1L3</accession>
<dbReference type="InterPro" id="IPR008181">
    <property type="entry name" value="dUTPase"/>
</dbReference>
<dbReference type="CDD" id="cd07557">
    <property type="entry name" value="trimeric_dUTPase"/>
    <property type="match status" value="1"/>
</dbReference>
<evidence type="ECO:0000313" key="7">
    <source>
        <dbReference type="EMBL" id="RUR74895.1"/>
    </source>
</evidence>
<dbReference type="InterPro" id="IPR033704">
    <property type="entry name" value="dUTPase_trimeric"/>
</dbReference>
<keyword evidence="8" id="KW-1185">Reference proteome</keyword>
<dbReference type="NCBIfam" id="NF001862">
    <property type="entry name" value="PRK00601.1"/>
    <property type="match status" value="1"/>
</dbReference>
<dbReference type="InterPro" id="IPR029054">
    <property type="entry name" value="dUTPase-like"/>
</dbReference>
<dbReference type="NCBIfam" id="TIGR00576">
    <property type="entry name" value="dut"/>
    <property type="match status" value="1"/>
</dbReference>
<dbReference type="GO" id="GO:0000287">
    <property type="term" value="F:magnesium ion binding"/>
    <property type="evidence" value="ECO:0007669"/>
    <property type="project" value="InterPro"/>
</dbReference>
<evidence type="ECO:0000256" key="5">
    <source>
        <dbReference type="ARBA" id="ARBA00047686"/>
    </source>
</evidence>
<dbReference type="Proteomes" id="UP000268857">
    <property type="component" value="Unassembled WGS sequence"/>
</dbReference>
<dbReference type="AlphaFoldDB" id="A0A433N1L3"/>
<evidence type="ECO:0000256" key="4">
    <source>
        <dbReference type="ARBA" id="ARBA00023080"/>
    </source>
</evidence>
<dbReference type="PANTHER" id="PTHR11241:SF0">
    <property type="entry name" value="DEOXYURIDINE 5'-TRIPHOSPHATE NUCLEOTIDOHYDROLASE"/>
    <property type="match status" value="1"/>
</dbReference>
<evidence type="ECO:0000256" key="2">
    <source>
        <dbReference type="ARBA" id="ARBA00012379"/>
    </source>
</evidence>
<dbReference type="EMBL" id="RSCJ01000027">
    <property type="protein sequence ID" value="RUR74895.1"/>
    <property type="molecule type" value="Genomic_DNA"/>
</dbReference>
<reference evidence="7 8" key="1">
    <citation type="journal article" date="2019" name="Genome Biol. Evol.">
        <title>Day and night: Metabolic profiles and evolutionary relationships of six axenic non-marine cyanobacteria.</title>
        <authorList>
            <person name="Will S.E."/>
            <person name="Henke P."/>
            <person name="Boedeker C."/>
            <person name="Huang S."/>
            <person name="Brinkmann H."/>
            <person name="Rohde M."/>
            <person name="Jarek M."/>
            <person name="Friedl T."/>
            <person name="Seufert S."/>
            <person name="Schumacher M."/>
            <person name="Overmann J."/>
            <person name="Neumann-Schaal M."/>
            <person name="Petersen J."/>
        </authorList>
    </citation>
    <scope>NUCLEOTIDE SEQUENCE [LARGE SCALE GENOMIC DNA]</scope>
    <source>
        <strain evidence="7 8">PCC 6912</strain>
    </source>
</reference>
<evidence type="ECO:0000259" key="6">
    <source>
        <dbReference type="Pfam" id="PF00692"/>
    </source>
</evidence>
<keyword evidence="3" id="KW-0378">Hydrolase</keyword>
<dbReference type="SUPFAM" id="SSF51283">
    <property type="entry name" value="dUTPase-like"/>
    <property type="match status" value="1"/>
</dbReference>
<dbReference type="STRING" id="211165.GCA_000317285_01829"/>
<organism evidence="7 8">
    <name type="scientific">Chlorogloeopsis fritschii PCC 6912</name>
    <dbReference type="NCBI Taxonomy" id="211165"/>
    <lineage>
        <taxon>Bacteria</taxon>
        <taxon>Bacillati</taxon>
        <taxon>Cyanobacteriota</taxon>
        <taxon>Cyanophyceae</taxon>
        <taxon>Nostocales</taxon>
        <taxon>Chlorogloeopsidaceae</taxon>
        <taxon>Chlorogloeopsis</taxon>
    </lineage>
</organism>
<dbReference type="PANTHER" id="PTHR11241">
    <property type="entry name" value="DEOXYURIDINE 5'-TRIPHOSPHATE NUCLEOTIDOHYDROLASE"/>
    <property type="match status" value="1"/>
</dbReference>
<evidence type="ECO:0000256" key="3">
    <source>
        <dbReference type="ARBA" id="ARBA00022801"/>
    </source>
</evidence>
<proteinExistence type="inferred from homology"/>
<comment type="catalytic activity">
    <reaction evidence="5">
        <text>dUTP + H2O = dUMP + diphosphate + H(+)</text>
        <dbReference type="Rhea" id="RHEA:10248"/>
        <dbReference type="ChEBI" id="CHEBI:15377"/>
        <dbReference type="ChEBI" id="CHEBI:15378"/>
        <dbReference type="ChEBI" id="CHEBI:33019"/>
        <dbReference type="ChEBI" id="CHEBI:61555"/>
        <dbReference type="ChEBI" id="CHEBI:246422"/>
        <dbReference type="EC" id="3.6.1.23"/>
    </reaction>
</comment>
<gene>
    <name evidence="7" type="ORF">PCC6912_50730</name>
</gene>
<comment type="similarity">
    <text evidence="1">Belongs to the dUTPase family.</text>
</comment>
<dbReference type="GO" id="GO:0004170">
    <property type="term" value="F:dUTP diphosphatase activity"/>
    <property type="evidence" value="ECO:0007669"/>
    <property type="project" value="UniProtKB-EC"/>
</dbReference>
<comment type="caution">
    <text evidence="7">The sequence shown here is derived from an EMBL/GenBank/DDBJ whole genome shotgun (WGS) entry which is preliminary data.</text>
</comment>
<dbReference type="GO" id="GO:0006226">
    <property type="term" value="P:dUMP biosynthetic process"/>
    <property type="evidence" value="ECO:0007669"/>
    <property type="project" value="InterPro"/>
</dbReference>
<feature type="domain" description="dUTPase-like" evidence="6">
    <location>
        <begin position="71"/>
        <end position="204"/>
    </location>
</feature>
<dbReference type="Pfam" id="PF00692">
    <property type="entry name" value="dUTPase"/>
    <property type="match status" value="1"/>
</dbReference>
<dbReference type="GO" id="GO:0046081">
    <property type="term" value="P:dUTP catabolic process"/>
    <property type="evidence" value="ECO:0007669"/>
    <property type="project" value="InterPro"/>
</dbReference>
<sequence>MKDIWKVVISDMEARRLHGLQEYGKQVSPHSGEDFLQHAYEEVLDQAVYLRALIEERMNPELKFTKIDPRAIAPSYATEGDSGLDLYPVEDFIIPPGEHAVIPTGISIELPTGYEAQVRSRSGLAAKYKVHVLNSPGTIDNGYRGEIKVILINHGSVTFVSPHKPDGRLAAIAQLVIAPVTTVIPVEVSDLSDSQRGTDGFGSSDLKV</sequence>
<dbReference type="InterPro" id="IPR036157">
    <property type="entry name" value="dUTPase-like_sf"/>
</dbReference>
<evidence type="ECO:0000256" key="1">
    <source>
        <dbReference type="ARBA" id="ARBA00006581"/>
    </source>
</evidence>
<name>A0A433N1L3_CHLFR</name>
<protein>
    <recommendedName>
        <fullName evidence="2">dUTP diphosphatase</fullName>
        <ecNumber evidence="2">3.6.1.23</ecNumber>
    </recommendedName>
</protein>
<dbReference type="Gene3D" id="2.70.40.10">
    <property type="match status" value="1"/>
</dbReference>
<evidence type="ECO:0000313" key="8">
    <source>
        <dbReference type="Proteomes" id="UP000268857"/>
    </source>
</evidence>
<dbReference type="RefSeq" id="WP_016879479.1">
    <property type="nucleotide sequence ID" value="NZ_AJLN01000060.1"/>
</dbReference>
<keyword evidence="4" id="KW-0546">Nucleotide metabolism</keyword>